<feature type="binding site" evidence="6">
    <location>
        <position position="113"/>
    </location>
    <ligand>
        <name>S-adenosyl-L-methionine</name>
        <dbReference type="ChEBI" id="CHEBI:59789"/>
    </ligand>
</feature>
<dbReference type="EMBL" id="LN907867">
    <property type="protein sequence ID" value="CUU42914.1"/>
    <property type="molecule type" value="Genomic_DNA"/>
</dbReference>
<protein>
    <submittedName>
        <fullName evidence="8">tRNA (Cytidine(34)-2'-O)-methyltransferase</fullName>
        <ecNumber evidence="8">2.1.1.207</ecNumber>
    </submittedName>
</protein>
<evidence type="ECO:0000256" key="1">
    <source>
        <dbReference type="ARBA" id="ARBA00022490"/>
    </source>
</evidence>
<dbReference type="AlphaFoldDB" id="A0A0S4Q4N7"/>
<dbReference type="InterPro" id="IPR001537">
    <property type="entry name" value="SpoU_MeTrfase"/>
</dbReference>
<dbReference type="STRING" id="1079.BVIR_2486"/>
<evidence type="ECO:0000313" key="9">
    <source>
        <dbReference type="Proteomes" id="UP000065734"/>
    </source>
</evidence>
<feature type="binding site" evidence="6">
    <location>
        <position position="105"/>
    </location>
    <ligand>
        <name>S-adenosyl-L-methionine</name>
        <dbReference type="ChEBI" id="CHEBI:59789"/>
    </ligand>
</feature>
<dbReference type="PATRIC" id="fig|1079.7.peg.2031"/>
<keyword evidence="2 8" id="KW-0489">Methyltransferase</keyword>
<proteinExistence type="predicted"/>
<keyword evidence="1" id="KW-0963">Cytoplasm</keyword>
<evidence type="ECO:0000313" key="8">
    <source>
        <dbReference type="EMBL" id="CUU42914.1"/>
    </source>
</evidence>
<organism evidence="8 9">
    <name type="scientific">Blastochloris viridis</name>
    <name type="common">Rhodopseudomonas viridis</name>
    <dbReference type="NCBI Taxonomy" id="1079"/>
    <lineage>
        <taxon>Bacteria</taxon>
        <taxon>Pseudomonadati</taxon>
        <taxon>Pseudomonadota</taxon>
        <taxon>Alphaproteobacteria</taxon>
        <taxon>Hyphomicrobiales</taxon>
        <taxon>Blastochloridaceae</taxon>
        <taxon>Blastochloris</taxon>
    </lineage>
</organism>
<dbReference type="EC" id="2.1.1.207" evidence="8"/>
<dbReference type="PANTHER" id="PTHR42971:SF1">
    <property type="entry name" value="TRNA (CYTIDINE(34)-2'-O)-METHYLTRANSFERASE"/>
    <property type="match status" value="1"/>
</dbReference>
<dbReference type="Proteomes" id="UP000065734">
    <property type="component" value="Chromosome I"/>
</dbReference>
<dbReference type="InterPro" id="IPR029028">
    <property type="entry name" value="Alpha/beta_knot_MTases"/>
</dbReference>
<evidence type="ECO:0000256" key="3">
    <source>
        <dbReference type="ARBA" id="ARBA00022679"/>
    </source>
</evidence>
<reference evidence="9" key="1">
    <citation type="journal article" date="2016" name="Genome Announc.">
        <title>Revised genome sequence of the purple photosynthetic bacterium Blastochloris viridis.</title>
        <authorList>
            <person name="Liu L.N."/>
            <person name="Faulkner M."/>
            <person name="Liu X."/>
            <person name="Huang F."/>
            <person name="Darby A.C."/>
            <person name="Hall N."/>
        </authorList>
    </citation>
    <scope>NUCLEOTIDE SEQUENCE [LARGE SCALE GENOMIC DNA]</scope>
    <source>
        <strain evidence="9">ATCC 19567 / DSM 133 / F</strain>
    </source>
</reference>
<evidence type="ECO:0000256" key="4">
    <source>
        <dbReference type="ARBA" id="ARBA00022691"/>
    </source>
</evidence>
<dbReference type="InterPro" id="IPR029026">
    <property type="entry name" value="tRNA_m1G_MTases_N"/>
</dbReference>
<feature type="domain" description="tRNA/rRNA methyltransferase SpoU type" evidence="7">
    <location>
        <begin position="2"/>
        <end position="124"/>
    </location>
</feature>
<dbReference type="SUPFAM" id="SSF75217">
    <property type="entry name" value="alpha/beta knot"/>
    <property type="match status" value="1"/>
</dbReference>
<evidence type="ECO:0000256" key="5">
    <source>
        <dbReference type="ARBA" id="ARBA00022694"/>
    </source>
</evidence>
<dbReference type="PANTHER" id="PTHR42971">
    <property type="entry name" value="TRNA (CYTIDINE(34)-2'-O)-METHYLTRANSFERASE"/>
    <property type="match status" value="1"/>
</dbReference>
<evidence type="ECO:0000259" key="7">
    <source>
        <dbReference type="Pfam" id="PF00588"/>
    </source>
</evidence>
<dbReference type="InterPro" id="IPR016914">
    <property type="entry name" value="TrmL"/>
</dbReference>
<keyword evidence="3 8" id="KW-0808">Transferase</keyword>
<dbReference type="GO" id="GO:0002130">
    <property type="term" value="P:wobble position ribose methylation"/>
    <property type="evidence" value="ECO:0007669"/>
    <property type="project" value="TreeGrafter"/>
</dbReference>
<gene>
    <name evidence="8" type="primary">trmL</name>
    <name evidence="8" type="ORF">BVIRIDIS_19300</name>
</gene>
<dbReference type="Pfam" id="PF00588">
    <property type="entry name" value="SpoU_methylase"/>
    <property type="match status" value="1"/>
</dbReference>
<dbReference type="GO" id="GO:0003723">
    <property type="term" value="F:RNA binding"/>
    <property type="evidence" value="ECO:0007669"/>
    <property type="project" value="InterPro"/>
</dbReference>
<dbReference type="GO" id="GO:0008173">
    <property type="term" value="F:RNA methyltransferase activity"/>
    <property type="evidence" value="ECO:0007669"/>
    <property type="project" value="InterPro"/>
</dbReference>
<name>A0A0S4Q4N7_BLAVI</name>
<keyword evidence="5" id="KW-0819">tRNA processing</keyword>
<dbReference type="PIRSF" id="PIRSF029256">
    <property type="entry name" value="SpoU_TrmH_prd"/>
    <property type="match status" value="1"/>
</dbReference>
<accession>A0A0S4Q4N7</accession>
<dbReference type="Gene3D" id="3.40.1280.10">
    <property type="match status" value="1"/>
</dbReference>
<evidence type="ECO:0000256" key="2">
    <source>
        <dbReference type="ARBA" id="ARBA00022603"/>
    </source>
</evidence>
<evidence type="ECO:0000256" key="6">
    <source>
        <dbReference type="PIRSR" id="PIRSR029256-1"/>
    </source>
</evidence>
<keyword evidence="4 6" id="KW-0949">S-adenosyl-L-methionine</keyword>
<keyword evidence="9" id="KW-1185">Reference proteome</keyword>
<feature type="binding site" evidence="6">
    <location>
        <position position="85"/>
    </location>
    <ligand>
        <name>S-adenosyl-L-methionine</name>
        <dbReference type="ChEBI" id="CHEBI:59789"/>
    </ligand>
</feature>
<sequence length="142" mass="15161">MARLGACLGVPLAIIEPAGFPTTDRAFVRAGMDYLDVAVIERHASFAAFESWRRAAGHRLVLFTTAADTAFTEFAFRPDDVLLFGRESAGAPDHVHAAADARLIIPMRPGLRSLNLAVTAAMALSEALRQTGGFPRPDGARA</sequence>